<reference evidence="2" key="1">
    <citation type="journal article" date="2021" name="Open Biol.">
        <title>Shared evolutionary footprints suggest mitochondrial oxidative damage underlies multiple complex I losses in fungi.</title>
        <authorList>
            <person name="Schikora-Tamarit M.A."/>
            <person name="Marcet-Houben M."/>
            <person name="Nosek J."/>
            <person name="Gabaldon T."/>
        </authorList>
    </citation>
    <scope>NUCLEOTIDE SEQUENCE</scope>
    <source>
        <strain evidence="2">CBS6341</strain>
    </source>
</reference>
<keyword evidence="3" id="KW-1185">Reference proteome</keyword>
<gene>
    <name evidence="2" type="ORF">WICMUC_000783</name>
</gene>
<accession>A0A9P8TIJ9</accession>
<comment type="caution">
    <text evidence="2">The sequence shown here is derived from an EMBL/GenBank/DDBJ whole genome shotgun (WGS) entry which is preliminary data.</text>
</comment>
<name>A0A9P8TIJ9_9ASCO</name>
<feature type="transmembrane region" description="Helical" evidence="1">
    <location>
        <begin position="264"/>
        <end position="284"/>
    </location>
</feature>
<keyword evidence="1" id="KW-0472">Membrane</keyword>
<dbReference type="EMBL" id="JAEUBF010000259">
    <property type="protein sequence ID" value="KAH3679686.1"/>
    <property type="molecule type" value="Genomic_DNA"/>
</dbReference>
<keyword evidence="1" id="KW-1133">Transmembrane helix</keyword>
<feature type="transmembrane region" description="Helical" evidence="1">
    <location>
        <begin position="221"/>
        <end position="244"/>
    </location>
</feature>
<dbReference type="Proteomes" id="UP000769528">
    <property type="component" value="Unassembled WGS sequence"/>
</dbReference>
<proteinExistence type="predicted"/>
<reference evidence="2" key="2">
    <citation type="submission" date="2021-01" db="EMBL/GenBank/DDBJ databases">
        <authorList>
            <person name="Schikora-Tamarit M.A."/>
        </authorList>
    </citation>
    <scope>NUCLEOTIDE SEQUENCE</scope>
    <source>
        <strain evidence="2">CBS6341</strain>
    </source>
</reference>
<feature type="transmembrane region" description="Helical" evidence="1">
    <location>
        <begin position="191"/>
        <end position="212"/>
    </location>
</feature>
<organism evidence="2 3">
    <name type="scientific">Wickerhamomyces mucosus</name>
    <dbReference type="NCBI Taxonomy" id="1378264"/>
    <lineage>
        <taxon>Eukaryota</taxon>
        <taxon>Fungi</taxon>
        <taxon>Dikarya</taxon>
        <taxon>Ascomycota</taxon>
        <taxon>Saccharomycotina</taxon>
        <taxon>Saccharomycetes</taxon>
        <taxon>Phaffomycetales</taxon>
        <taxon>Wickerhamomycetaceae</taxon>
        <taxon>Wickerhamomyces</taxon>
    </lineage>
</organism>
<evidence type="ECO:0000313" key="2">
    <source>
        <dbReference type="EMBL" id="KAH3679686.1"/>
    </source>
</evidence>
<feature type="transmembrane region" description="Helical" evidence="1">
    <location>
        <begin position="490"/>
        <end position="509"/>
    </location>
</feature>
<protein>
    <submittedName>
        <fullName evidence="2">Uncharacterized protein</fullName>
    </submittedName>
</protein>
<feature type="transmembrane region" description="Helical" evidence="1">
    <location>
        <begin position="376"/>
        <end position="395"/>
    </location>
</feature>
<feature type="transmembrane region" description="Helical" evidence="1">
    <location>
        <begin position="318"/>
        <end position="338"/>
    </location>
</feature>
<evidence type="ECO:0000313" key="3">
    <source>
        <dbReference type="Proteomes" id="UP000769528"/>
    </source>
</evidence>
<sequence length="527" mass="63132">MAVYRVLPDKVDELLNLYSPTLDKDIYRDFTCDYTDELIKIPSLEIQKSFEKFDKNLLIFKPNSIDSGKFGNSTSIENFKSNTQFDCDFNGTNCWLKYFNYSTLTFQYTNSSNDQSLDYGLKYFDDEFYNFNEDIEFDISSNPGIWCIYQKFINFNQDITNQSEKILQIPIPIFIRFNKINEFIQMIKLKLYPLIPISILMIPLIYLSNFIIPNSTPIKELMIVATLIILKNLLELSIIYLSSFRYEIFFHQFLQIENKDRFNYFWFIISIIILTISIISIIIFSEIKLFKLRFINRFQQSQFKLLYKDRNNDNNYRYLKWIVIIGCKILILIIFQIFKIWSLLKNYKEFKINPIYLILDSNNEFISYYQLIPFEFMVEFSFQIIIVIVSIKSIIFDDYQRGGHRHNNNNNNNINNENLVENEVDDHYLRNSTIFEIVDKLFITILELIITCTSGILIPAVVKFHYPLNKLDNYHRYEIIIGIWFYSSNYIIPTILLFNLTIFQIIWFLQDSKDEKIYDLKKNPRIP</sequence>
<evidence type="ECO:0000256" key="1">
    <source>
        <dbReference type="SAM" id="Phobius"/>
    </source>
</evidence>
<feature type="transmembrane region" description="Helical" evidence="1">
    <location>
        <begin position="441"/>
        <end position="462"/>
    </location>
</feature>
<dbReference type="AlphaFoldDB" id="A0A9P8TIJ9"/>
<keyword evidence="1" id="KW-0812">Transmembrane</keyword>